<evidence type="ECO:0000313" key="2">
    <source>
        <dbReference type="EMBL" id="CAD7202528.1"/>
    </source>
</evidence>
<dbReference type="PROSITE" id="PS51465">
    <property type="entry name" value="KAZAL_2"/>
    <property type="match status" value="1"/>
</dbReference>
<reference evidence="2" key="1">
    <citation type="submission" date="2020-11" db="EMBL/GenBank/DDBJ databases">
        <authorList>
            <person name="Tran Van P."/>
        </authorList>
    </citation>
    <scope>NUCLEOTIDE SEQUENCE</scope>
</reference>
<evidence type="ECO:0000259" key="1">
    <source>
        <dbReference type="PROSITE" id="PS51465"/>
    </source>
</evidence>
<protein>
    <recommendedName>
        <fullName evidence="1">Kazal-like domain-containing protein</fullName>
    </recommendedName>
</protein>
<dbReference type="CDD" id="cd00104">
    <property type="entry name" value="KAZAL_FS"/>
    <property type="match status" value="1"/>
</dbReference>
<organism evidence="2">
    <name type="scientific">Timema douglasi</name>
    <name type="common">Walking stick</name>
    <dbReference type="NCBI Taxonomy" id="61478"/>
    <lineage>
        <taxon>Eukaryota</taxon>
        <taxon>Metazoa</taxon>
        <taxon>Ecdysozoa</taxon>
        <taxon>Arthropoda</taxon>
        <taxon>Hexapoda</taxon>
        <taxon>Insecta</taxon>
        <taxon>Pterygota</taxon>
        <taxon>Neoptera</taxon>
        <taxon>Polyneoptera</taxon>
        <taxon>Phasmatodea</taxon>
        <taxon>Timematodea</taxon>
        <taxon>Timematoidea</taxon>
        <taxon>Timematidae</taxon>
        <taxon>Timema</taxon>
    </lineage>
</organism>
<name>A0A7R8VR77_TIMDO</name>
<accession>A0A7R8VR77</accession>
<gene>
    <name evidence="2" type="ORF">TDIB3V08_LOCUS8710</name>
</gene>
<feature type="domain" description="Kazal-like" evidence="1">
    <location>
        <begin position="91"/>
        <end position="147"/>
    </location>
</feature>
<proteinExistence type="predicted"/>
<dbReference type="Gene3D" id="3.30.60.30">
    <property type="match status" value="1"/>
</dbReference>
<dbReference type="Pfam" id="PF07648">
    <property type="entry name" value="Kazal_2"/>
    <property type="match status" value="1"/>
</dbReference>
<dbReference type="SUPFAM" id="SSF100895">
    <property type="entry name" value="Kazal-type serine protease inhibitors"/>
    <property type="match status" value="1"/>
</dbReference>
<sequence>MLGYERYSVLSMDIGDTYTVSFCHQVHPTEIRTSISPSSAVELNTTRALANYATEAVFDSVAKSKHRIINSDAYNVVVAAMSVSDSVAKSKRYPRRCKTDCPVDYKPVCAAEGSNPPIRFVNKCELRAYSCLNDVELQVINIHYCDKNLSKLDKSIGLYEARGKN</sequence>
<dbReference type="EMBL" id="OA569490">
    <property type="protein sequence ID" value="CAD7202528.1"/>
    <property type="molecule type" value="Genomic_DNA"/>
</dbReference>
<dbReference type="AlphaFoldDB" id="A0A7R8VR77"/>
<dbReference type="InterPro" id="IPR036058">
    <property type="entry name" value="Kazal_dom_sf"/>
</dbReference>
<dbReference type="InterPro" id="IPR002350">
    <property type="entry name" value="Kazal_dom"/>
</dbReference>